<accession>A0A6B0R787</accession>
<proteinExistence type="predicted"/>
<comment type="caution">
    <text evidence="1">The sequence shown here is derived from an EMBL/GenBank/DDBJ whole genome shotgun (WGS) entry which is preliminary data.</text>
</comment>
<dbReference type="EMBL" id="VBQZ03000016">
    <property type="protein sequence ID" value="MXQ83333.1"/>
    <property type="molecule type" value="Genomic_DNA"/>
</dbReference>
<gene>
    <name evidence="1" type="ORF">E5288_WYG001428</name>
</gene>
<keyword evidence="2" id="KW-1185">Reference proteome</keyword>
<dbReference type="AlphaFoldDB" id="A0A6B0R787"/>
<evidence type="ECO:0000313" key="1">
    <source>
        <dbReference type="EMBL" id="MXQ83333.1"/>
    </source>
</evidence>
<name>A0A6B0R787_9CETA</name>
<evidence type="ECO:0000313" key="2">
    <source>
        <dbReference type="Proteomes" id="UP000322234"/>
    </source>
</evidence>
<sequence length="78" mass="9261">MSALHVSRVRALYRRILLLHRVLPPDLKDLGDRHMQQCCGNKLMKADKIQLKKRVLESPYQKKNLMTFVMNRLDNCRN</sequence>
<organism evidence="1 2">
    <name type="scientific">Bos mutus</name>
    <name type="common">wild yak</name>
    <dbReference type="NCBI Taxonomy" id="72004"/>
    <lineage>
        <taxon>Eukaryota</taxon>
        <taxon>Metazoa</taxon>
        <taxon>Chordata</taxon>
        <taxon>Craniata</taxon>
        <taxon>Vertebrata</taxon>
        <taxon>Euteleostomi</taxon>
        <taxon>Mammalia</taxon>
        <taxon>Eutheria</taxon>
        <taxon>Laurasiatheria</taxon>
        <taxon>Artiodactyla</taxon>
        <taxon>Ruminantia</taxon>
        <taxon>Pecora</taxon>
        <taxon>Bovidae</taxon>
        <taxon>Bovinae</taxon>
        <taxon>Bos</taxon>
    </lineage>
</organism>
<reference evidence="1" key="1">
    <citation type="submission" date="2019-10" db="EMBL/GenBank/DDBJ databases">
        <title>The sequence and de novo assembly of the wild yak genome.</title>
        <authorList>
            <person name="Liu Y."/>
        </authorList>
    </citation>
    <scope>NUCLEOTIDE SEQUENCE [LARGE SCALE GENOMIC DNA]</scope>
    <source>
        <strain evidence="1">WY2019</strain>
    </source>
</reference>
<dbReference type="Proteomes" id="UP000322234">
    <property type="component" value="Unassembled WGS sequence"/>
</dbReference>
<protein>
    <submittedName>
        <fullName evidence="1">Uncharacterized protein</fullName>
    </submittedName>
</protein>